<keyword evidence="1" id="KW-0399">Innate immunity</keyword>
<dbReference type="Gene3D" id="2.60.120.920">
    <property type="match status" value="1"/>
</dbReference>
<dbReference type="InterPro" id="IPR000315">
    <property type="entry name" value="Znf_B-box"/>
</dbReference>
<dbReference type="Pfam" id="PF13765">
    <property type="entry name" value="PRY"/>
    <property type="match status" value="1"/>
</dbReference>
<dbReference type="InterPro" id="IPR006574">
    <property type="entry name" value="PRY"/>
</dbReference>
<keyword evidence="2" id="KW-0479">Metal-binding</keyword>
<dbReference type="PRINTS" id="PR01407">
    <property type="entry name" value="BUTYPHLNCDUF"/>
</dbReference>
<dbReference type="InterPro" id="IPR051051">
    <property type="entry name" value="E3_ubiq-ligase_TRIM/RNF"/>
</dbReference>
<evidence type="ECO:0000256" key="7">
    <source>
        <dbReference type="SAM" id="Coils"/>
    </source>
</evidence>
<dbReference type="AlphaFoldDB" id="A0A8C7RLH2"/>
<dbReference type="SMART" id="SM00449">
    <property type="entry name" value="SPRY"/>
    <property type="match status" value="1"/>
</dbReference>
<dbReference type="PANTHER" id="PTHR25465">
    <property type="entry name" value="B-BOX DOMAIN CONTAINING"/>
    <property type="match status" value="1"/>
</dbReference>
<feature type="domain" description="B30.2/SPRY" evidence="10">
    <location>
        <begin position="442"/>
        <end position="634"/>
    </location>
</feature>
<keyword evidence="5" id="KW-0391">Immunity</keyword>
<evidence type="ECO:0008006" key="13">
    <source>
        <dbReference type="Google" id="ProtNLM"/>
    </source>
</evidence>
<dbReference type="Pfam" id="PF25600">
    <property type="entry name" value="TRIM_CC"/>
    <property type="match status" value="1"/>
</dbReference>
<evidence type="ECO:0000256" key="3">
    <source>
        <dbReference type="ARBA" id="ARBA00022771"/>
    </source>
</evidence>
<reference evidence="11" key="1">
    <citation type="submission" date="2020-07" db="EMBL/GenBank/DDBJ databases">
        <title>A long reads based de novo assembly of the rainbow trout Arlee double haploid line genome.</title>
        <authorList>
            <person name="Gao G."/>
            <person name="Palti Y."/>
        </authorList>
    </citation>
    <scope>NUCLEOTIDE SEQUENCE [LARGE SCALE GENOMIC DNA]</scope>
</reference>
<dbReference type="PROSITE" id="PS50089">
    <property type="entry name" value="ZF_RING_2"/>
    <property type="match status" value="1"/>
</dbReference>
<dbReference type="Ensembl" id="ENSOMYT00000058597.2">
    <property type="protein sequence ID" value="ENSOMYP00000053843.2"/>
    <property type="gene ID" value="ENSOMYG00000074299.1"/>
</dbReference>
<reference evidence="11" key="2">
    <citation type="submission" date="2025-08" db="UniProtKB">
        <authorList>
            <consortium name="Ensembl"/>
        </authorList>
    </citation>
    <scope>IDENTIFICATION</scope>
</reference>
<feature type="domain" description="B box-type" evidence="9">
    <location>
        <begin position="150"/>
        <end position="190"/>
    </location>
</feature>
<evidence type="ECO:0000256" key="2">
    <source>
        <dbReference type="ARBA" id="ARBA00022723"/>
    </source>
</evidence>
<evidence type="ECO:0000256" key="4">
    <source>
        <dbReference type="ARBA" id="ARBA00022833"/>
    </source>
</evidence>
<keyword evidence="7" id="KW-0175">Coiled coil</keyword>
<reference evidence="11" key="3">
    <citation type="submission" date="2025-09" db="UniProtKB">
        <authorList>
            <consortium name="Ensembl"/>
        </authorList>
    </citation>
    <scope>IDENTIFICATION</scope>
</reference>
<dbReference type="GO" id="GO:0045087">
    <property type="term" value="P:innate immune response"/>
    <property type="evidence" value="ECO:0007669"/>
    <property type="project" value="UniProtKB-KW"/>
</dbReference>
<dbReference type="Gene3D" id="3.30.160.60">
    <property type="entry name" value="Classic Zinc Finger"/>
    <property type="match status" value="1"/>
</dbReference>
<dbReference type="SMART" id="SM00184">
    <property type="entry name" value="RING"/>
    <property type="match status" value="1"/>
</dbReference>
<dbReference type="PANTHER" id="PTHR25465:SF5">
    <property type="entry name" value="E3 UBIQUITIN_ISG15 LIGASE TRIM25-RELATED"/>
    <property type="match status" value="1"/>
</dbReference>
<dbReference type="CDD" id="cd19769">
    <property type="entry name" value="Bbox2_TRIM16-like"/>
    <property type="match status" value="1"/>
</dbReference>
<dbReference type="InterPro" id="IPR001841">
    <property type="entry name" value="Znf_RING"/>
</dbReference>
<dbReference type="CDD" id="cd16040">
    <property type="entry name" value="SPRY_PRY_SNTX"/>
    <property type="match status" value="1"/>
</dbReference>
<dbReference type="Pfam" id="PF00622">
    <property type="entry name" value="SPRY"/>
    <property type="match status" value="1"/>
</dbReference>
<dbReference type="InterPro" id="IPR017907">
    <property type="entry name" value="Znf_RING_CS"/>
</dbReference>
<dbReference type="Proteomes" id="UP000694395">
    <property type="component" value="Chromosome 30"/>
</dbReference>
<protein>
    <recommendedName>
        <fullName evidence="13">Fish virus induced TRIM protein</fullName>
    </recommendedName>
</protein>
<evidence type="ECO:0000256" key="1">
    <source>
        <dbReference type="ARBA" id="ARBA00022588"/>
    </source>
</evidence>
<dbReference type="SUPFAM" id="SSF49899">
    <property type="entry name" value="Concanavalin A-like lectins/glucanases"/>
    <property type="match status" value="1"/>
</dbReference>
<dbReference type="SUPFAM" id="SSF57850">
    <property type="entry name" value="RING/U-box"/>
    <property type="match status" value="1"/>
</dbReference>
<evidence type="ECO:0000256" key="6">
    <source>
        <dbReference type="PROSITE-ProRule" id="PRU00024"/>
    </source>
</evidence>
<dbReference type="PROSITE" id="PS50188">
    <property type="entry name" value="B302_SPRY"/>
    <property type="match status" value="1"/>
</dbReference>
<organism evidence="11 12">
    <name type="scientific">Oncorhynchus mykiss</name>
    <name type="common">Rainbow trout</name>
    <name type="synonym">Salmo gairdneri</name>
    <dbReference type="NCBI Taxonomy" id="8022"/>
    <lineage>
        <taxon>Eukaryota</taxon>
        <taxon>Metazoa</taxon>
        <taxon>Chordata</taxon>
        <taxon>Craniata</taxon>
        <taxon>Vertebrata</taxon>
        <taxon>Euteleostomi</taxon>
        <taxon>Actinopterygii</taxon>
        <taxon>Neopterygii</taxon>
        <taxon>Teleostei</taxon>
        <taxon>Protacanthopterygii</taxon>
        <taxon>Salmoniformes</taxon>
        <taxon>Salmonidae</taxon>
        <taxon>Salmoninae</taxon>
        <taxon>Oncorhynchus</taxon>
    </lineage>
</organism>
<dbReference type="Gene3D" id="3.30.40.10">
    <property type="entry name" value="Zinc/RING finger domain, C3HC4 (zinc finger)"/>
    <property type="match status" value="1"/>
</dbReference>
<dbReference type="GO" id="GO:0008270">
    <property type="term" value="F:zinc ion binding"/>
    <property type="evidence" value="ECO:0007669"/>
    <property type="project" value="UniProtKB-KW"/>
</dbReference>
<dbReference type="SUPFAM" id="SSF57845">
    <property type="entry name" value="B-box zinc-binding domain"/>
    <property type="match status" value="1"/>
</dbReference>
<evidence type="ECO:0000313" key="12">
    <source>
        <dbReference type="Proteomes" id="UP000694395"/>
    </source>
</evidence>
<dbReference type="GO" id="GO:0005737">
    <property type="term" value="C:cytoplasm"/>
    <property type="evidence" value="ECO:0007669"/>
    <property type="project" value="UniProtKB-ARBA"/>
</dbReference>
<sequence>MAQQAVLLDQDQFCCSVCLDLLKEPITIPCGHSYCRNCIEGCWDQGVLKGYSCPQCRQTFTPRPTLRKNNMLAEVVEKLKETGLQAAPPPALCYAEPVDVVCDFCTGTRKQKALMSCLACLASYCETHLQPHYESPAFKKHKLVKATAQLQEKICSHHDKLLEVFCRTDQQCICYLCTMDEHKGHDTVSATAERTEKQRQLGMSQQKVQQRFQEREKELKELQQAVESFKHSAQAAVEDSDNIFTELIRSIERRRSEVKKLIRAQEKAQVSQAEGLLEQVEQEIAELRKRSIQLEQLSHTEDHIHFLQRSAQAAVEDNDQIFTELIRSIERRRSEVKKLIRAQQKAQVSQAEGLLEQLKQEIAELRKRSTELEQLSHTEDHIHFLQSIDSLCGPPGPKAFPSSLEAVKKFVSEQKERMENTCKEETDKMLNSLEKKMLTNPSSPPVQEYSTRSGFLKDYRTIEVDPNTACATLSLSNRNKEIAWSDKAQAYSDHLDRFTYYHQALCKVGLSETCYWEVEWSGGIVDVAVSYRGISRKGWGNDCCFGHNDQSWSLVCSPSSCSFWHNNNNKTNIPVPRASRVGVYLDHKAGTLSFYSISNTMALLHRVQTIFTEPLYPGFGVDLGSSLKICHLPV</sequence>
<dbReference type="SMART" id="SM00589">
    <property type="entry name" value="PRY"/>
    <property type="match status" value="1"/>
</dbReference>
<dbReference type="InterPro" id="IPR043136">
    <property type="entry name" value="B30.2/SPRY_sf"/>
</dbReference>
<dbReference type="Pfam" id="PF15227">
    <property type="entry name" value="zf-C3HC4_4"/>
    <property type="match status" value="1"/>
</dbReference>
<dbReference type="InterPro" id="IPR013083">
    <property type="entry name" value="Znf_RING/FYVE/PHD"/>
</dbReference>
<accession>A0A8C7RLH2</accession>
<evidence type="ECO:0000256" key="5">
    <source>
        <dbReference type="ARBA" id="ARBA00022859"/>
    </source>
</evidence>
<feature type="coiled-coil region" evidence="7">
    <location>
        <begin position="205"/>
        <end position="297"/>
    </location>
</feature>
<dbReference type="Gene3D" id="4.10.830.40">
    <property type="match status" value="1"/>
</dbReference>
<dbReference type="PROSITE" id="PS00518">
    <property type="entry name" value="ZF_RING_1"/>
    <property type="match status" value="1"/>
</dbReference>
<keyword evidence="4" id="KW-0862">Zinc</keyword>
<dbReference type="PROSITE" id="PS50119">
    <property type="entry name" value="ZF_BBOX"/>
    <property type="match status" value="1"/>
</dbReference>
<dbReference type="Pfam" id="PF00643">
    <property type="entry name" value="zf-B_box"/>
    <property type="match status" value="1"/>
</dbReference>
<evidence type="ECO:0000259" key="8">
    <source>
        <dbReference type="PROSITE" id="PS50089"/>
    </source>
</evidence>
<feature type="domain" description="RING-type" evidence="8">
    <location>
        <begin position="15"/>
        <end position="57"/>
    </location>
</feature>
<dbReference type="InterPro" id="IPR058030">
    <property type="entry name" value="TRIM8/14/16/25/29/45/65_CC"/>
</dbReference>
<evidence type="ECO:0000313" key="11">
    <source>
        <dbReference type="Ensembl" id="ENSOMYP00000053843.2"/>
    </source>
</evidence>
<dbReference type="InterPro" id="IPR003877">
    <property type="entry name" value="SPRY_dom"/>
</dbReference>
<feature type="coiled-coil region" evidence="7">
    <location>
        <begin position="341"/>
        <end position="375"/>
    </location>
</feature>
<evidence type="ECO:0000259" key="9">
    <source>
        <dbReference type="PROSITE" id="PS50119"/>
    </source>
</evidence>
<dbReference type="GeneTree" id="ENSGT01150000286899"/>
<dbReference type="InterPro" id="IPR013320">
    <property type="entry name" value="ConA-like_dom_sf"/>
</dbReference>
<proteinExistence type="predicted"/>
<gene>
    <name evidence="11" type="primary">LOC110521295</name>
</gene>
<keyword evidence="3 6" id="KW-0863">Zinc-finger</keyword>
<dbReference type="SMART" id="SM00336">
    <property type="entry name" value="BBOX"/>
    <property type="match status" value="1"/>
</dbReference>
<dbReference type="InterPro" id="IPR003879">
    <property type="entry name" value="Butyrophylin_SPRY"/>
</dbReference>
<evidence type="ECO:0000259" key="10">
    <source>
        <dbReference type="PROSITE" id="PS50188"/>
    </source>
</evidence>
<name>A0A8C7RLH2_ONCMY</name>
<dbReference type="InterPro" id="IPR001870">
    <property type="entry name" value="B30.2/SPRY"/>
</dbReference>
<keyword evidence="12" id="KW-1185">Reference proteome</keyword>